<evidence type="ECO:0000313" key="2">
    <source>
        <dbReference type="EMBL" id="NLV14365.1"/>
    </source>
</evidence>
<feature type="region of interest" description="Disordered" evidence="1">
    <location>
        <begin position="296"/>
        <end position="320"/>
    </location>
</feature>
<gene>
    <name evidence="2" type="ORF">GOC77_13945</name>
</gene>
<evidence type="ECO:0000313" key="3">
    <source>
        <dbReference type="Proteomes" id="UP000641625"/>
    </source>
</evidence>
<dbReference type="SUPFAM" id="SSF53649">
    <property type="entry name" value="Alkaline phosphatase-like"/>
    <property type="match status" value="1"/>
</dbReference>
<dbReference type="Gene3D" id="3.40.720.10">
    <property type="entry name" value="Alkaline Phosphatase, subunit A"/>
    <property type="match status" value="1"/>
</dbReference>
<dbReference type="InterPro" id="IPR002591">
    <property type="entry name" value="Phosphodiest/P_Trfase"/>
</dbReference>
<reference evidence="2" key="1">
    <citation type="submission" date="2019-12" db="EMBL/GenBank/DDBJ databases">
        <title>Whole genome sequencing of Haloarcula argentinensis strain pws5.</title>
        <authorList>
            <person name="Verma D.K."/>
            <person name="Gopal K."/>
            <person name="Prasad E.S."/>
        </authorList>
    </citation>
    <scope>NUCLEOTIDE SEQUENCE</scope>
    <source>
        <strain evidence="2">Pws5</strain>
    </source>
</reference>
<organism evidence="2 3">
    <name type="scientific">Haloarcula argentinensis</name>
    <dbReference type="NCBI Taxonomy" id="43776"/>
    <lineage>
        <taxon>Archaea</taxon>
        <taxon>Methanobacteriati</taxon>
        <taxon>Methanobacteriota</taxon>
        <taxon>Stenosarchaea group</taxon>
        <taxon>Halobacteria</taxon>
        <taxon>Halobacteriales</taxon>
        <taxon>Haloarculaceae</taxon>
        <taxon>Haloarcula</taxon>
    </lineage>
</organism>
<name>A0A847UKB3_HALAR</name>
<evidence type="ECO:0000256" key="1">
    <source>
        <dbReference type="SAM" id="MobiDB-lite"/>
    </source>
</evidence>
<dbReference type="Pfam" id="PF01663">
    <property type="entry name" value="Phosphodiest"/>
    <property type="match status" value="1"/>
</dbReference>
<dbReference type="Proteomes" id="UP000641625">
    <property type="component" value="Unassembled WGS sequence"/>
</dbReference>
<dbReference type="RefSeq" id="WP_170097790.1">
    <property type="nucleotide sequence ID" value="NZ_WOWA01000007.1"/>
</dbReference>
<proteinExistence type="predicted"/>
<accession>A0A847UKB3</accession>
<dbReference type="InterPro" id="IPR017850">
    <property type="entry name" value="Alkaline_phosphatase_core_sf"/>
</dbReference>
<sequence length="332" mass="37039">MTTVVLGWDALDYKLLEEFGMTDAFGEHVAPLETFANDIIGEPHTREVWPSIITGESPTEHGIYAVEAGEGVKWSNPWIRLAAKAGNYCIPHGIRTEIGRRLRSEGAGVEKYHKDYYADRGLSTVFDGRRSLPIAVPNYWTDRDERLGYMFDRGAQMGEWLDRDDEGWQPASSDQQARVEEAMHSEAGQKLGQIEAALQREYDLIFAWFGFVDTFGHVEPVAANPVQRRGYEQAAEWTDRIKSQLDDDDTLVCVSDHGLRDGHHTMDATIASDDASVVEAADSVFDVRAAIDSVTPRRESVATPTVRETHSRAGQRAGADDIHGRLEDLGYV</sequence>
<comment type="caution">
    <text evidence="2">The sequence shown here is derived from an EMBL/GenBank/DDBJ whole genome shotgun (WGS) entry which is preliminary data.</text>
</comment>
<dbReference type="AlphaFoldDB" id="A0A847UKB3"/>
<protein>
    <submittedName>
        <fullName evidence="2">Nucleotide pyrophosphatase</fullName>
    </submittedName>
</protein>
<dbReference type="EMBL" id="WOWA01000007">
    <property type="protein sequence ID" value="NLV14365.1"/>
    <property type="molecule type" value="Genomic_DNA"/>
</dbReference>